<dbReference type="InterPro" id="IPR025346">
    <property type="entry name" value="DUF4250"/>
</dbReference>
<dbReference type="AlphaFoldDB" id="A0A1C6IRQ7"/>
<reference evidence="1" key="1">
    <citation type="submission" date="2015-09" db="EMBL/GenBank/DDBJ databases">
        <authorList>
            <consortium name="Pathogen Informatics"/>
        </authorList>
    </citation>
    <scope>NUCLEOTIDE SEQUENCE</scope>
    <source>
        <strain evidence="1">2789STDY5834896</strain>
    </source>
</reference>
<name>A0A1C6IRQ7_9FIRM</name>
<protein>
    <recommendedName>
        <fullName evidence="2">DUF4250 domain-containing protein</fullName>
    </recommendedName>
</protein>
<sequence length="58" mass="6554">MPIPSDPFLLLSFLNTKLRDCYTSLDALCDDLQADRAALEKKMAAIGYTYLPALNQFR</sequence>
<dbReference type="Pfam" id="PF14056">
    <property type="entry name" value="DUF4250"/>
    <property type="match status" value="1"/>
</dbReference>
<gene>
    <name evidence="1" type="ORF">SAMEA3545359_01628</name>
</gene>
<evidence type="ECO:0008006" key="2">
    <source>
        <dbReference type="Google" id="ProtNLM"/>
    </source>
</evidence>
<organism evidence="1">
    <name type="scientific">uncultured Anaerotruncus sp</name>
    <dbReference type="NCBI Taxonomy" id="905011"/>
    <lineage>
        <taxon>Bacteria</taxon>
        <taxon>Bacillati</taxon>
        <taxon>Bacillota</taxon>
        <taxon>Clostridia</taxon>
        <taxon>Eubacteriales</taxon>
        <taxon>Oscillospiraceae</taxon>
        <taxon>Anaerotruncus</taxon>
        <taxon>environmental samples</taxon>
    </lineage>
</organism>
<accession>A0A1C6IRQ7</accession>
<proteinExistence type="predicted"/>
<evidence type="ECO:0000313" key="1">
    <source>
        <dbReference type="EMBL" id="SCJ72373.1"/>
    </source>
</evidence>
<dbReference type="EMBL" id="FMHG01000001">
    <property type="protein sequence ID" value="SCJ72373.1"/>
    <property type="molecule type" value="Genomic_DNA"/>
</dbReference>